<name>A0A9Q1KBX9_9CARY</name>
<organism evidence="11 12">
    <name type="scientific">Carnegiea gigantea</name>
    <dbReference type="NCBI Taxonomy" id="171969"/>
    <lineage>
        <taxon>Eukaryota</taxon>
        <taxon>Viridiplantae</taxon>
        <taxon>Streptophyta</taxon>
        <taxon>Embryophyta</taxon>
        <taxon>Tracheophyta</taxon>
        <taxon>Spermatophyta</taxon>
        <taxon>Magnoliopsida</taxon>
        <taxon>eudicotyledons</taxon>
        <taxon>Gunneridae</taxon>
        <taxon>Pentapetalae</taxon>
        <taxon>Caryophyllales</taxon>
        <taxon>Cactineae</taxon>
        <taxon>Cactaceae</taxon>
        <taxon>Cactoideae</taxon>
        <taxon>Echinocereeae</taxon>
        <taxon>Carnegiea</taxon>
    </lineage>
</organism>
<dbReference type="GO" id="GO:0012505">
    <property type="term" value="C:endomembrane system"/>
    <property type="evidence" value="ECO:0007669"/>
    <property type="project" value="UniProtKB-SubCell"/>
</dbReference>
<evidence type="ECO:0000256" key="1">
    <source>
        <dbReference type="ARBA" id="ARBA00004127"/>
    </source>
</evidence>
<evidence type="ECO:0000256" key="5">
    <source>
        <dbReference type="ARBA" id="ARBA00022989"/>
    </source>
</evidence>
<reference evidence="11" key="1">
    <citation type="submission" date="2022-04" db="EMBL/GenBank/DDBJ databases">
        <title>Carnegiea gigantea Genome sequencing and assembly v2.</title>
        <authorList>
            <person name="Copetti D."/>
            <person name="Sanderson M.J."/>
            <person name="Burquez A."/>
            <person name="Wojciechowski M.F."/>
        </authorList>
    </citation>
    <scope>NUCLEOTIDE SEQUENCE</scope>
    <source>
        <strain evidence="11">SGP5-SGP5p</strain>
        <tissue evidence="11">Aerial part</tissue>
    </source>
</reference>
<dbReference type="GO" id="GO:0034220">
    <property type="term" value="P:monoatomic ion transmembrane transport"/>
    <property type="evidence" value="ECO:0007669"/>
    <property type="project" value="UniProtKB-KW"/>
</dbReference>
<dbReference type="InterPro" id="IPR018490">
    <property type="entry name" value="cNMP-bd_dom_sf"/>
</dbReference>
<keyword evidence="4" id="KW-0812">Transmembrane</keyword>
<protein>
    <recommendedName>
        <fullName evidence="10">Cyclic nucleotide-binding domain-containing protein</fullName>
    </recommendedName>
</protein>
<keyword evidence="5" id="KW-1133">Transmembrane helix</keyword>
<dbReference type="AlphaFoldDB" id="A0A9Q1KBX9"/>
<keyword evidence="6" id="KW-0406">Ion transport</keyword>
<dbReference type="FunFam" id="2.60.120.10:FF:000024">
    <property type="entry name" value="Cyclic nucleotide-gated ion channel 1"/>
    <property type="match status" value="1"/>
</dbReference>
<dbReference type="CDD" id="cd00038">
    <property type="entry name" value="CAP_ED"/>
    <property type="match status" value="1"/>
</dbReference>
<evidence type="ECO:0000256" key="9">
    <source>
        <dbReference type="ARBA" id="ARBA00023303"/>
    </source>
</evidence>
<gene>
    <name evidence="11" type="ORF">Cgig2_031076</name>
</gene>
<keyword evidence="9" id="KW-0407">Ion channel</keyword>
<dbReference type="EMBL" id="JAKOGI010000186">
    <property type="protein sequence ID" value="KAJ8440659.1"/>
    <property type="molecule type" value="Genomic_DNA"/>
</dbReference>
<dbReference type="InterPro" id="IPR000595">
    <property type="entry name" value="cNMP-bd_dom"/>
</dbReference>
<evidence type="ECO:0000256" key="2">
    <source>
        <dbReference type="ARBA" id="ARBA00010486"/>
    </source>
</evidence>
<feature type="domain" description="Cyclic nucleotide-binding" evidence="10">
    <location>
        <begin position="64"/>
        <end position="168"/>
    </location>
</feature>
<dbReference type="OrthoDB" id="421226at2759"/>
<accession>A0A9Q1KBX9</accession>
<dbReference type="SMART" id="SM00100">
    <property type="entry name" value="cNMP"/>
    <property type="match status" value="1"/>
</dbReference>
<keyword evidence="3" id="KW-0813">Transport</keyword>
<evidence type="ECO:0000313" key="11">
    <source>
        <dbReference type="EMBL" id="KAJ8440659.1"/>
    </source>
</evidence>
<evidence type="ECO:0000256" key="4">
    <source>
        <dbReference type="ARBA" id="ARBA00022692"/>
    </source>
</evidence>
<dbReference type="PANTHER" id="PTHR45651">
    <property type="entry name" value="CYCLIC NUCLEOTIDE-GATED ION CHANNEL 15-RELATED-RELATED"/>
    <property type="match status" value="1"/>
</dbReference>
<evidence type="ECO:0000313" key="12">
    <source>
        <dbReference type="Proteomes" id="UP001153076"/>
    </source>
</evidence>
<dbReference type="Gene3D" id="2.60.120.10">
    <property type="entry name" value="Jelly Rolls"/>
    <property type="match status" value="1"/>
</dbReference>
<keyword evidence="7" id="KW-0472">Membrane</keyword>
<dbReference type="PROSITE" id="PS50042">
    <property type="entry name" value="CNMP_BINDING_3"/>
    <property type="match status" value="1"/>
</dbReference>
<dbReference type="PROSITE" id="PS50096">
    <property type="entry name" value="IQ"/>
    <property type="match status" value="1"/>
</dbReference>
<dbReference type="Gene3D" id="1.10.287.630">
    <property type="entry name" value="Helix hairpin bin"/>
    <property type="match status" value="1"/>
</dbReference>
<comment type="similarity">
    <text evidence="2">Belongs to the cyclic nucleotide-gated cation channel (TC 1.A.1.5) family.</text>
</comment>
<sequence>MQSNGCPIVCFHKNLRKRIRRYEQYKWQKTKGVDEENVFHDLPKDLRRDIKRHLCLALLRRVPMFEQMDETLIDALCDRLKPVLYTKDSFIVREGDPVNEMLFIMTGKLASMTTNGGRTGFFDSTFLTTGDFCGDGLLRWALDPHSSNLPVSTRTVHSTTDVEAFSLLPDDLKVVASQFRQLHSKKLRHTFRFYSQQWRTWAACSIQRAWRRYCRRKTEKSLREAEDLLKNALADEGGSSSSLGATIYASRFSINALRPLPRN</sequence>
<evidence type="ECO:0000259" key="10">
    <source>
        <dbReference type="PROSITE" id="PS50042"/>
    </source>
</evidence>
<keyword evidence="8" id="KW-1071">Ligand-gated ion channel</keyword>
<dbReference type="InterPro" id="IPR014710">
    <property type="entry name" value="RmlC-like_jellyroll"/>
</dbReference>
<comment type="subcellular location">
    <subcellularLocation>
        <location evidence="1">Endomembrane system</location>
        <topology evidence="1">Multi-pass membrane protein</topology>
    </subcellularLocation>
</comment>
<evidence type="ECO:0000256" key="3">
    <source>
        <dbReference type="ARBA" id="ARBA00022448"/>
    </source>
</evidence>
<keyword evidence="12" id="KW-1185">Reference proteome</keyword>
<dbReference type="PANTHER" id="PTHR45651:SF5">
    <property type="entry name" value="CYCLIC NUCLEOTIDE-GATED ION CHANNEL 1"/>
    <property type="match status" value="1"/>
</dbReference>
<evidence type="ECO:0000256" key="7">
    <source>
        <dbReference type="ARBA" id="ARBA00023136"/>
    </source>
</evidence>
<proteinExistence type="inferred from homology"/>
<evidence type="ECO:0000256" key="8">
    <source>
        <dbReference type="ARBA" id="ARBA00023286"/>
    </source>
</evidence>
<evidence type="ECO:0000256" key="6">
    <source>
        <dbReference type="ARBA" id="ARBA00023065"/>
    </source>
</evidence>
<dbReference type="SUPFAM" id="SSF51206">
    <property type="entry name" value="cAMP-binding domain-like"/>
    <property type="match status" value="1"/>
</dbReference>
<dbReference type="Proteomes" id="UP001153076">
    <property type="component" value="Unassembled WGS sequence"/>
</dbReference>
<comment type="caution">
    <text evidence="11">The sequence shown here is derived from an EMBL/GenBank/DDBJ whole genome shotgun (WGS) entry which is preliminary data.</text>
</comment>